<evidence type="ECO:0000313" key="3">
    <source>
        <dbReference type="Proteomes" id="UP000236630"/>
    </source>
</evidence>
<protein>
    <recommendedName>
        <fullName evidence="4">Secreted protein</fullName>
    </recommendedName>
</protein>
<gene>
    <name evidence="2" type="ORF">CUMW_136600</name>
</gene>
<dbReference type="AlphaFoldDB" id="A0A2H5PI12"/>
<dbReference type="Proteomes" id="UP000236630">
    <property type="component" value="Unassembled WGS sequence"/>
</dbReference>
<keyword evidence="3" id="KW-1185">Reference proteome</keyword>
<dbReference type="EMBL" id="BDQV01000073">
    <property type="protein sequence ID" value="GAY51745.1"/>
    <property type="molecule type" value="Genomic_DNA"/>
</dbReference>
<evidence type="ECO:0000313" key="2">
    <source>
        <dbReference type="EMBL" id="GAY51745.1"/>
    </source>
</evidence>
<comment type="caution">
    <text evidence="2">The sequence shown here is derived from an EMBL/GenBank/DDBJ whole genome shotgun (WGS) entry which is preliminary data.</text>
</comment>
<feature type="signal peptide" evidence="1">
    <location>
        <begin position="1"/>
        <end position="18"/>
    </location>
</feature>
<keyword evidence="1" id="KW-0732">Signal</keyword>
<name>A0A2H5PI12_CITUN</name>
<accession>A0A2H5PI12</accession>
<evidence type="ECO:0000256" key="1">
    <source>
        <dbReference type="SAM" id="SignalP"/>
    </source>
</evidence>
<organism evidence="2 3">
    <name type="scientific">Citrus unshiu</name>
    <name type="common">Satsuma mandarin</name>
    <name type="synonym">Citrus nobilis var. unshiu</name>
    <dbReference type="NCBI Taxonomy" id="55188"/>
    <lineage>
        <taxon>Eukaryota</taxon>
        <taxon>Viridiplantae</taxon>
        <taxon>Streptophyta</taxon>
        <taxon>Embryophyta</taxon>
        <taxon>Tracheophyta</taxon>
        <taxon>Spermatophyta</taxon>
        <taxon>Magnoliopsida</taxon>
        <taxon>eudicotyledons</taxon>
        <taxon>Gunneridae</taxon>
        <taxon>Pentapetalae</taxon>
        <taxon>rosids</taxon>
        <taxon>malvids</taxon>
        <taxon>Sapindales</taxon>
        <taxon>Rutaceae</taxon>
        <taxon>Aurantioideae</taxon>
        <taxon>Citrus</taxon>
    </lineage>
</organism>
<proteinExistence type="predicted"/>
<reference evidence="2 3" key="1">
    <citation type="journal article" date="2017" name="Front. Genet.">
        <title>Draft sequencing of the heterozygous diploid genome of Satsuma (Citrus unshiu Marc.) using a hybrid assembly approach.</title>
        <authorList>
            <person name="Shimizu T."/>
            <person name="Tanizawa Y."/>
            <person name="Mochizuki T."/>
            <person name="Nagasaki H."/>
            <person name="Yoshioka T."/>
            <person name="Toyoda A."/>
            <person name="Fujiyama A."/>
            <person name="Kaminuma E."/>
            <person name="Nakamura Y."/>
        </authorList>
    </citation>
    <scope>NUCLEOTIDE SEQUENCE [LARGE SCALE GENOMIC DNA]</scope>
    <source>
        <strain evidence="3">cv. Miyagawa wase</strain>
    </source>
</reference>
<sequence length="89" mass="10379">MDLLMSWILWLEFTLVWVMRTTQIASTGTGPYLGDQKLLEMGGKPHKVTSQICQDSWPHMSLRTRPDDHSRVFLIMARSCPRKYMIIIL</sequence>
<feature type="chain" id="PRO_5014137189" description="Secreted protein" evidence="1">
    <location>
        <begin position="19"/>
        <end position="89"/>
    </location>
</feature>
<evidence type="ECO:0008006" key="4">
    <source>
        <dbReference type="Google" id="ProtNLM"/>
    </source>
</evidence>